<dbReference type="Proteomes" id="UP000030746">
    <property type="component" value="Unassembled WGS sequence"/>
</dbReference>
<evidence type="ECO:0000256" key="1">
    <source>
        <dbReference type="ARBA" id="ARBA00005298"/>
    </source>
</evidence>
<dbReference type="SMART" id="SM01017">
    <property type="entry name" value="Arrestin_C"/>
    <property type="match status" value="1"/>
</dbReference>
<gene>
    <name evidence="3" type="ORF">LOTGIDRAFT_229416</name>
</gene>
<dbReference type="RefSeq" id="XP_009063638.1">
    <property type="nucleotide sequence ID" value="XM_009065390.1"/>
</dbReference>
<dbReference type="GeneID" id="20247994"/>
<evidence type="ECO:0000259" key="2">
    <source>
        <dbReference type="SMART" id="SM01017"/>
    </source>
</evidence>
<dbReference type="InterPro" id="IPR014756">
    <property type="entry name" value="Ig_E-set"/>
</dbReference>
<dbReference type="STRING" id="225164.V3ZWT2"/>
<organism evidence="3 4">
    <name type="scientific">Lottia gigantea</name>
    <name type="common">Giant owl limpet</name>
    <dbReference type="NCBI Taxonomy" id="225164"/>
    <lineage>
        <taxon>Eukaryota</taxon>
        <taxon>Metazoa</taxon>
        <taxon>Spiralia</taxon>
        <taxon>Lophotrochozoa</taxon>
        <taxon>Mollusca</taxon>
        <taxon>Gastropoda</taxon>
        <taxon>Patellogastropoda</taxon>
        <taxon>Lottioidea</taxon>
        <taxon>Lottiidae</taxon>
        <taxon>Lottia</taxon>
    </lineage>
</organism>
<dbReference type="HOGENOM" id="CLU_039221_0_0_1"/>
<dbReference type="InterPro" id="IPR014752">
    <property type="entry name" value="Arrestin-like_C"/>
</dbReference>
<dbReference type="AlphaFoldDB" id="V3ZWT2"/>
<proteinExistence type="inferred from homology"/>
<evidence type="ECO:0000313" key="4">
    <source>
        <dbReference type="Proteomes" id="UP000030746"/>
    </source>
</evidence>
<dbReference type="Pfam" id="PF00339">
    <property type="entry name" value="Arrestin_N"/>
    <property type="match status" value="1"/>
</dbReference>
<dbReference type="InterPro" id="IPR050357">
    <property type="entry name" value="Arrestin_domain-protein"/>
</dbReference>
<dbReference type="KEGG" id="lgi:LOTGIDRAFT_229416"/>
<protein>
    <recommendedName>
        <fullName evidence="2">Arrestin C-terminal-like domain-containing protein</fullName>
    </recommendedName>
</protein>
<dbReference type="Pfam" id="PF02752">
    <property type="entry name" value="Arrestin_C"/>
    <property type="match status" value="1"/>
</dbReference>
<dbReference type="InterPro" id="IPR011021">
    <property type="entry name" value="Arrestin-like_N"/>
</dbReference>
<name>V3ZWT2_LOTGI</name>
<dbReference type="PANTHER" id="PTHR11188">
    <property type="entry name" value="ARRESTIN DOMAIN CONTAINING PROTEIN"/>
    <property type="match status" value="1"/>
</dbReference>
<dbReference type="GO" id="GO:0015031">
    <property type="term" value="P:protein transport"/>
    <property type="evidence" value="ECO:0007669"/>
    <property type="project" value="TreeGrafter"/>
</dbReference>
<dbReference type="SUPFAM" id="SSF81296">
    <property type="entry name" value="E set domains"/>
    <property type="match status" value="2"/>
</dbReference>
<dbReference type="OMA" id="SYEDSCT"/>
<reference evidence="3 4" key="1">
    <citation type="journal article" date="2013" name="Nature">
        <title>Insights into bilaterian evolution from three spiralian genomes.</title>
        <authorList>
            <person name="Simakov O."/>
            <person name="Marletaz F."/>
            <person name="Cho S.J."/>
            <person name="Edsinger-Gonzales E."/>
            <person name="Havlak P."/>
            <person name="Hellsten U."/>
            <person name="Kuo D.H."/>
            <person name="Larsson T."/>
            <person name="Lv J."/>
            <person name="Arendt D."/>
            <person name="Savage R."/>
            <person name="Osoegawa K."/>
            <person name="de Jong P."/>
            <person name="Grimwood J."/>
            <person name="Chapman J.A."/>
            <person name="Shapiro H."/>
            <person name="Aerts A."/>
            <person name="Otillar R.P."/>
            <person name="Terry A.Y."/>
            <person name="Boore J.L."/>
            <person name="Grigoriev I.V."/>
            <person name="Lindberg D.R."/>
            <person name="Seaver E.C."/>
            <person name="Weisblat D.A."/>
            <person name="Putnam N.H."/>
            <person name="Rokhsar D.S."/>
        </authorList>
    </citation>
    <scope>NUCLEOTIDE SEQUENCE [LARGE SCALE GENOMIC DNA]</scope>
</reference>
<sequence length="333" mass="37323">MQASGIVLAPNFPRHFKIRIECNGTAHVHWVDTRNSEGAVAPESADEQYYNCYQLLYPLPATESEAQTEMPSESAVIREDKLRILEAGSHSFPFEFPIPPKLPCSFEGPYGHVRYWLRAVIEKHWKLKVNVRPFKITPKLDLNNVPHSNEEITISKSFPLSTFLQQSASVFASVNLPKKGYVLGETIPVNIYIKNDSNKNLWATSLKLKMNLHYETPSQSRNTKINLSKVKLGKVLAGETIERVGNLSIPNDLPPNLNGCGLINVKYSIMLKIKPSLFSLSTFKTAVDIVIGTIPFRSIPSSHSMVFSLPPSYGEIMNTTDLPSYYDIVTIES</sequence>
<dbReference type="InterPro" id="IPR011022">
    <property type="entry name" value="Arrestin_C-like"/>
</dbReference>
<dbReference type="EMBL" id="KB203274">
    <property type="protein sequence ID" value="ESO85391.1"/>
    <property type="molecule type" value="Genomic_DNA"/>
</dbReference>
<dbReference type="CTD" id="20247994"/>
<comment type="similarity">
    <text evidence="1">Belongs to the arrestin family.</text>
</comment>
<keyword evidence="4" id="KW-1185">Reference proteome</keyword>
<evidence type="ECO:0000313" key="3">
    <source>
        <dbReference type="EMBL" id="ESO85391.1"/>
    </source>
</evidence>
<dbReference type="Gene3D" id="2.60.40.640">
    <property type="match status" value="2"/>
</dbReference>
<dbReference type="PANTHER" id="PTHR11188:SF176">
    <property type="entry name" value="ARRESTIN DOMAIN-CONTAINING PROTEIN 1"/>
    <property type="match status" value="1"/>
</dbReference>
<dbReference type="OrthoDB" id="2333384at2759"/>
<accession>V3ZWT2</accession>
<feature type="domain" description="Arrestin C-terminal-like" evidence="2">
    <location>
        <begin position="166"/>
        <end position="296"/>
    </location>
</feature>
<dbReference type="GO" id="GO:0005737">
    <property type="term" value="C:cytoplasm"/>
    <property type="evidence" value="ECO:0007669"/>
    <property type="project" value="TreeGrafter"/>
</dbReference>